<dbReference type="RefSeq" id="WP_156742451.1">
    <property type="nucleotide sequence ID" value="NZ_CACRYJ010000055.1"/>
</dbReference>
<feature type="domain" description="Signal transduction histidine kinase subgroup 3 dimerisation and phosphoacceptor" evidence="12">
    <location>
        <begin position="464"/>
        <end position="530"/>
    </location>
</feature>
<feature type="transmembrane region" description="Helical" evidence="10">
    <location>
        <begin position="48"/>
        <end position="69"/>
    </location>
</feature>
<keyword evidence="7" id="KW-0067">ATP-binding</keyword>
<dbReference type="Pfam" id="PF02518">
    <property type="entry name" value="HATPase_c"/>
    <property type="match status" value="1"/>
</dbReference>
<keyword evidence="8" id="KW-0902">Two-component regulatory system</keyword>
<evidence type="ECO:0000259" key="11">
    <source>
        <dbReference type="Pfam" id="PF02518"/>
    </source>
</evidence>
<keyword evidence="14" id="KW-1185">Reference proteome</keyword>
<protein>
    <recommendedName>
        <fullName evidence="2">histidine kinase</fullName>
        <ecNumber evidence="2">2.7.13.3</ecNumber>
    </recommendedName>
</protein>
<comment type="catalytic activity">
    <reaction evidence="1">
        <text>ATP + protein L-histidine = ADP + protein N-phospho-L-histidine.</text>
        <dbReference type="EC" id="2.7.13.3"/>
    </reaction>
</comment>
<dbReference type="SUPFAM" id="SSF55874">
    <property type="entry name" value="ATPase domain of HSP90 chaperone/DNA topoisomerase II/histidine kinase"/>
    <property type="match status" value="1"/>
</dbReference>
<feature type="region of interest" description="Disordered" evidence="9">
    <location>
        <begin position="656"/>
        <end position="688"/>
    </location>
</feature>
<keyword evidence="5" id="KW-0547">Nucleotide-binding</keyword>
<feature type="transmembrane region" description="Helical" evidence="10">
    <location>
        <begin position="163"/>
        <end position="184"/>
    </location>
</feature>
<gene>
    <name evidence="13" type="primary">nreB_2</name>
    <name evidence="13" type="ORF">HALOF300_03808</name>
</gene>
<dbReference type="Gene3D" id="1.20.5.1930">
    <property type="match status" value="1"/>
</dbReference>
<accession>A0A7M4DNS7</accession>
<evidence type="ECO:0000256" key="2">
    <source>
        <dbReference type="ARBA" id="ARBA00012438"/>
    </source>
</evidence>
<dbReference type="GO" id="GO:0000155">
    <property type="term" value="F:phosphorelay sensor kinase activity"/>
    <property type="evidence" value="ECO:0007669"/>
    <property type="project" value="InterPro"/>
</dbReference>
<feature type="transmembrane region" description="Helical" evidence="10">
    <location>
        <begin position="196"/>
        <end position="218"/>
    </location>
</feature>
<proteinExistence type="predicted"/>
<feature type="compositionally biased region" description="Low complexity" evidence="9">
    <location>
        <begin position="675"/>
        <end position="688"/>
    </location>
</feature>
<dbReference type="PANTHER" id="PTHR24421">
    <property type="entry name" value="NITRATE/NITRITE SENSOR PROTEIN NARX-RELATED"/>
    <property type="match status" value="1"/>
</dbReference>
<dbReference type="InterPro" id="IPR011712">
    <property type="entry name" value="Sig_transdc_His_kin_sub3_dim/P"/>
</dbReference>
<dbReference type="Gene3D" id="3.30.565.10">
    <property type="entry name" value="Histidine kinase-like ATPase, C-terminal domain"/>
    <property type="match status" value="1"/>
</dbReference>
<keyword evidence="3" id="KW-0597">Phosphoprotein</keyword>
<dbReference type="EC" id="2.7.13.3" evidence="2"/>
<evidence type="ECO:0000256" key="6">
    <source>
        <dbReference type="ARBA" id="ARBA00022777"/>
    </source>
</evidence>
<evidence type="ECO:0000256" key="4">
    <source>
        <dbReference type="ARBA" id="ARBA00022679"/>
    </source>
</evidence>
<keyword evidence="10" id="KW-0812">Transmembrane</keyword>
<keyword evidence="4 13" id="KW-0808">Transferase</keyword>
<keyword evidence="10" id="KW-1133">Transmembrane helix</keyword>
<evidence type="ECO:0000259" key="12">
    <source>
        <dbReference type="Pfam" id="PF07730"/>
    </source>
</evidence>
<evidence type="ECO:0000256" key="3">
    <source>
        <dbReference type="ARBA" id="ARBA00022553"/>
    </source>
</evidence>
<feature type="transmembrane region" description="Helical" evidence="10">
    <location>
        <begin position="292"/>
        <end position="312"/>
    </location>
</feature>
<evidence type="ECO:0000313" key="13">
    <source>
        <dbReference type="EMBL" id="VZO39108.1"/>
    </source>
</evidence>
<comment type="caution">
    <text evidence="13">The sequence shown here is derived from an EMBL/GenBank/DDBJ whole genome shotgun (WGS) entry which is preliminary data.</text>
</comment>
<evidence type="ECO:0000313" key="14">
    <source>
        <dbReference type="Proteomes" id="UP000419743"/>
    </source>
</evidence>
<dbReference type="AlphaFoldDB" id="A0A7M4DNS7"/>
<dbReference type="EMBL" id="CACRYJ010000055">
    <property type="protein sequence ID" value="VZO39108.1"/>
    <property type="molecule type" value="Genomic_DNA"/>
</dbReference>
<dbReference type="InterPro" id="IPR036890">
    <property type="entry name" value="HATPase_C_sf"/>
</dbReference>
<evidence type="ECO:0000256" key="9">
    <source>
        <dbReference type="SAM" id="MobiDB-lite"/>
    </source>
</evidence>
<feature type="transmembrane region" description="Helical" evidence="10">
    <location>
        <begin position="17"/>
        <end position="36"/>
    </location>
</feature>
<dbReference type="InterPro" id="IPR050482">
    <property type="entry name" value="Sensor_HK_TwoCompSys"/>
</dbReference>
<evidence type="ECO:0000256" key="1">
    <source>
        <dbReference type="ARBA" id="ARBA00000085"/>
    </source>
</evidence>
<evidence type="ECO:0000256" key="8">
    <source>
        <dbReference type="ARBA" id="ARBA00023012"/>
    </source>
</evidence>
<keyword evidence="6 13" id="KW-0418">Kinase</keyword>
<feature type="transmembrane region" description="Helical" evidence="10">
    <location>
        <begin position="230"/>
        <end position="250"/>
    </location>
</feature>
<dbReference type="GO" id="GO:0005524">
    <property type="term" value="F:ATP binding"/>
    <property type="evidence" value="ECO:0007669"/>
    <property type="project" value="UniProtKB-KW"/>
</dbReference>
<organism evidence="13 14">
    <name type="scientific">Occultella aeris</name>
    <dbReference type="NCBI Taxonomy" id="2761496"/>
    <lineage>
        <taxon>Bacteria</taxon>
        <taxon>Bacillati</taxon>
        <taxon>Actinomycetota</taxon>
        <taxon>Actinomycetes</taxon>
        <taxon>Micrococcales</taxon>
        <taxon>Ruaniaceae</taxon>
        <taxon>Occultella</taxon>
    </lineage>
</organism>
<reference evidence="13 14" key="1">
    <citation type="submission" date="2019-11" db="EMBL/GenBank/DDBJ databases">
        <authorList>
            <person name="Criscuolo A."/>
        </authorList>
    </citation>
    <scope>NUCLEOTIDE SEQUENCE [LARGE SCALE GENOMIC DNA]</scope>
    <source>
        <strain evidence="13">CIP111667</strain>
    </source>
</reference>
<evidence type="ECO:0000256" key="5">
    <source>
        <dbReference type="ARBA" id="ARBA00022741"/>
    </source>
</evidence>
<dbReference type="GO" id="GO:0046983">
    <property type="term" value="F:protein dimerization activity"/>
    <property type="evidence" value="ECO:0007669"/>
    <property type="project" value="InterPro"/>
</dbReference>
<feature type="domain" description="Histidine kinase/HSP90-like ATPase" evidence="11">
    <location>
        <begin position="575"/>
        <end position="657"/>
    </location>
</feature>
<dbReference type="PANTHER" id="PTHR24421:SF10">
    <property type="entry name" value="NITRATE_NITRITE SENSOR PROTEIN NARQ"/>
    <property type="match status" value="1"/>
</dbReference>
<sequence length="688" mass="71441">MSEPTEPGRGGHGLPRLALILGGAAWLLALTGLLLFLSSRPVGTVDDLFLIVDVMVGLVYGAVATVVLLRRSHVVGYLAALTALGGGLSALGGGWRMFAESRGLTPGPLADTFGWAWVPGTLAMFLVVPWLVRERPLGRAWWGPATGGLIAAAALVASLAGNYAMLAGVLVVAVVFGFITAVAVEARRRTSPESEAVGLGWLGLGTLVLALSFVPLLLPVGTVPDWLTPALHLASQALFPVAILTVVLRQRLWGMELAVSRALLAGVLTAALAAIYLVAALLAGVLVPGQGIAQAVAAAAVVIAVGPTRLWFAARIRRLVYGVAHDPWRVAGSMGTRIGRGGTDEGLLTSLVESVGTALRLEAVSVRGADPAEPSTGSGHDPQAPVLAAWGLPTGDPVVVPLLSGDRTIGTLEATPRPGETLDATSRRALDELAAVVTAGLVLIRTADELTRTRRRLTDARLQERRVIRRELHDGLGPWLAGLRLGLQGVANTIGTDREGAVKMLRALQGELDQRIEDVRTIARTLLPPVLEELGLEPALSELVARHRRSGFDVHLRFAVASDLPGPVAAACYGIAAEAVLNAVRHSGAAECELEVSEDGAVVRVCCRDDGAGYRQDARIGVGTLSMRERAEELGGAVEVRDLAPHGTAVEATIPVRPPGMTRSVSQARSGAGGAASAAGTLRTAGTA</sequence>
<dbReference type="CDD" id="cd16917">
    <property type="entry name" value="HATPase_UhpB-NarQ-NarX-like"/>
    <property type="match status" value="1"/>
</dbReference>
<feature type="transmembrane region" description="Helical" evidence="10">
    <location>
        <begin position="76"/>
        <end position="95"/>
    </location>
</feature>
<dbReference type="InterPro" id="IPR003594">
    <property type="entry name" value="HATPase_dom"/>
</dbReference>
<feature type="transmembrane region" description="Helical" evidence="10">
    <location>
        <begin position="115"/>
        <end position="132"/>
    </location>
</feature>
<evidence type="ECO:0000256" key="10">
    <source>
        <dbReference type="SAM" id="Phobius"/>
    </source>
</evidence>
<dbReference type="Proteomes" id="UP000419743">
    <property type="component" value="Unassembled WGS sequence"/>
</dbReference>
<feature type="transmembrane region" description="Helical" evidence="10">
    <location>
        <begin position="139"/>
        <end position="157"/>
    </location>
</feature>
<keyword evidence="10" id="KW-0472">Membrane</keyword>
<dbReference type="GO" id="GO:0016020">
    <property type="term" value="C:membrane"/>
    <property type="evidence" value="ECO:0007669"/>
    <property type="project" value="InterPro"/>
</dbReference>
<evidence type="ECO:0000256" key="7">
    <source>
        <dbReference type="ARBA" id="ARBA00022840"/>
    </source>
</evidence>
<feature type="transmembrane region" description="Helical" evidence="10">
    <location>
        <begin position="262"/>
        <end position="286"/>
    </location>
</feature>
<name>A0A7M4DNS7_9MICO</name>
<dbReference type="Pfam" id="PF07730">
    <property type="entry name" value="HisKA_3"/>
    <property type="match status" value="1"/>
</dbReference>